<reference evidence="2 3" key="1">
    <citation type="submission" date="2019-02" db="EMBL/GenBank/DDBJ databases">
        <title>Deep-cultivation of Planctomycetes and their phenomic and genomic characterization uncovers novel biology.</title>
        <authorList>
            <person name="Wiegand S."/>
            <person name="Jogler M."/>
            <person name="Boedeker C."/>
            <person name="Pinto D."/>
            <person name="Vollmers J."/>
            <person name="Rivas-Marin E."/>
            <person name="Kohn T."/>
            <person name="Peeters S.H."/>
            <person name="Heuer A."/>
            <person name="Rast P."/>
            <person name="Oberbeckmann S."/>
            <person name="Bunk B."/>
            <person name="Jeske O."/>
            <person name="Meyerdierks A."/>
            <person name="Storesund J.E."/>
            <person name="Kallscheuer N."/>
            <person name="Luecker S."/>
            <person name="Lage O.M."/>
            <person name="Pohl T."/>
            <person name="Merkel B.J."/>
            <person name="Hornburger P."/>
            <person name="Mueller R.-W."/>
            <person name="Bruemmer F."/>
            <person name="Labrenz M."/>
            <person name="Spormann A.M."/>
            <person name="Op den Camp H."/>
            <person name="Overmann J."/>
            <person name="Amann R."/>
            <person name="Jetten M.S.M."/>
            <person name="Mascher T."/>
            <person name="Medema M.H."/>
            <person name="Devos D.P."/>
            <person name="Kaster A.-K."/>
            <person name="Ovreas L."/>
            <person name="Rohde M."/>
            <person name="Galperin M.Y."/>
            <person name="Jogler C."/>
        </authorList>
    </citation>
    <scope>NUCLEOTIDE SEQUENCE [LARGE SCALE GENOMIC DNA]</scope>
    <source>
        <strain evidence="2 3">ElP</strain>
    </source>
</reference>
<evidence type="ECO:0000313" key="3">
    <source>
        <dbReference type="Proteomes" id="UP000317835"/>
    </source>
</evidence>
<dbReference type="RefSeq" id="WP_145276691.1">
    <property type="nucleotide sequence ID" value="NZ_CP036426.1"/>
</dbReference>
<feature type="domain" description="CHAD" evidence="1">
    <location>
        <begin position="20"/>
        <end position="302"/>
    </location>
</feature>
<protein>
    <submittedName>
        <fullName evidence="2">CHAD domain protein</fullName>
    </submittedName>
</protein>
<organism evidence="2 3">
    <name type="scientific">Tautonia plasticadhaerens</name>
    <dbReference type="NCBI Taxonomy" id="2527974"/>
    <lineage>
        <taxon>Bacteria</taxon>
        <taxon>Pseudomonadati</taxon>
        <taxon>Planctomycetota</taxon>
        <taxon>Planctomycetia</taxon>
        <taxon>Isosphaerales</taxon>
        <taxon>Isosphaeraceae</taxon>
        <taxon>Tautonia</taxon>
    </lineage>
</organism>
<dbReference type="EMBL" id="CP036426">
    <property type="protein sequence ID" value="QDV38305.1"/>
    <property type="molecule type" value="Genomic_DNA"/>
</dbReference>
<dbReference type="InterPro" id="IPR007899">
    <property type="entry name" value="CHAD_dom"/>
</dbReference>
<sequence>MSKPPKLTRGVARDARRSARSPLGDVLRSALADDLLRMLLHEPGALRSLPEDVHQMRTAVRRLRSDLRFLGPAMLEERSRPLRVELKWLAGVLGEVRDLDVLEDRLRGAVVSLHLVAETDPLFEELDRRRGARRAALVEAISGDRYAGLRRTAIAEARSPGLSDEADRPAGGMLVDRLSKDWRRLIEEVESAPADAPIEALHELRKRAKRTRYAAESAAGRLGDRAGKAARRIGRRCKEFQEALGLVQDAAVAVFFIREVADLLPDDGPARSALDALIDHQHREADAALGRYAILRDRLAGA</sequence>
<name>A0A518HBT3_9BACT</name>
<dbReference type="PROSITE" id="PS51708">
    <property type="entry name" value="CHAD"/>
    <property type="match status" value="1"/>
</dbReference>
<dbReference type="Gene3D" id="1.40.20.10">
    <property type="entry name" value="CHAD domain"/>
    <property type="match status" value="1"/>
</dbReference>
<dbReference type="PANTHER" id="PTHR39339">
    <property type="entry name" value="SLR1444 PROTEIN"/>
    <property type="match status" value="1"/>
</dbReference>
<dbReference type="SMART" id="SM00880">
    <property type="entry name" value="CHAD"/>
    <property type="match status" value="1"/>
</dbReference>
<dbReference type="KEGG" id="tpla:ElP_62560"/>
<dbReference type="InterPro" id="IPR038186">
    <property type="entry name" value="CHAD_dom_sf"/>
</dbReference>
<dbReference type="OrthoDB" id="9777271at2"/>
<gene>
    <name evidence="2" type="ORF">ElP_62560</name>
</gene>
<evidence type="ECO:0000313" key="2">
    <source>
        <dbReference type="EMBL" id="QDV38305.1"/>
    </source>
</evidence>
<evidence type="ECO:0000259" key="1">
    <source>
        <dbReference type="PROSITE" id="PS51708"/>
    </source>
</evidence>
<dbReference type="Pfam" id="PF05235">
    <property type="entry name" value="CHAD"/>
    <property type="match status" value="1"/>
</dbReference>
<proteinExistence type="predicted"/>
<accession>A0A518HBT3</accession>
<keyword evidence="3" id="KW-1185">Reference proteome</keyword>
<dbReference type="Proteomes" id="UP000317835">
    <property type="component" value="Chromosome"/>
</dbReference>
<dbReference type="AlphaFoldDB" id="A0A518HBT3"/>
<dbReference type="PANTHER" id="PTHR39339:SF1">
    <property type="entry name" value="CHAD DOMAIN-CONTAINING PROTEIN"/>
    <property type="match status" value="1"/>
</dbReference>